<reference evidence="3 4" key="1">
    <citation type="submission" date="2018-04" db="EMBL/GenBank/DDBJ databases">
        <title>Novel Campyloabacter and Helicobacter Species and Strains.</title>
        <authorList>
            <person name="Mannion A.J."/>
            <person name="Shen Z."/>
            <person name="Fox J.G."/>
        </authorList>
    </citation>
    <scope>NUCLEOTIDE SEQUENCE [LARGE SCALE GENOMIC DNA]</scope>
    <source>
        <strain evidence="3 4">MIT 17-337</strain>
    </source>
</reference>
<sequence length="654" mass="76931">MKNIKEKIDKAIDFLDTLAELQIFWKSRENKEETIFQYLAPQARKEPNIIKNYLSEIEKINKIDTKYIKEKIFDINKKIFDTNQDNSEYYSSIILHCFNIHDNYLRYFLNDKDSRDINLVFDRFATSLCYSHTYYQEIINSFLAVELVKLVTEYKGNLILIGANGSGKSTFARHFKGSVSQHYPSKFVVIPAQKVFFLKSRDSIPLFDKAENDISHFQSHDKLYKTANEAYSITNDLETITNYLTAEYSKITHNTHSKGIREVSMFEKIFQIWNEIITHIQLSLDENGNNIVVTPQDTSLPLYDFMGLSDGEKCMFYCIASVMIAKEKSYIIVDEPENHLNMAIVNTLWDKLENARRDCHFIYLTHNPYFVSGRNNTKMLWIKSFNPLKIHWDYKELPNENIPQELLVELLGSKKPILFCEGTRDSIDYKLYSILFKNYTIIPAGGHREAIEYCKSINDNEIFNLKAIAIIDKDYYEDNEINKWKEKNIYPLDIVEIENLLCDEKILKEAQKRFCAEENIVEIAKEKLLDEINKNKEQQAIKYAMFGVNKLLNNCIDKKNVKSIDEAEQTFKERIEEIKIKEFYDKYLKLLDEIYKTKDYNKALQKYNSKGVLGIVGNTISQNYKDRILKLISENDELQNIIREKYFKEIPLQS</sequence>
<comment type="caution">
    <text evidence="3">The sequence shown here is derived from an EMBL/GenBank/DDBJ whole genome shotgun (WGS) entry which is preliminary data.</text>
</comment>
<dbReference type="OrthoDB" id="5349374at2"/>
<gene>
    <name evidence="3" type="ORF">CQA53_06790</name>
</gene>
<name>A0A3D8IK27_9HELI</name>
<evidence type="ECO:0000313" key="4">
    <source>
        <dbReference type="Proteomes" id="UP000256379"/>
    </source>
</evidence>
<dbReference type="Pfam" id="PF14491">
    <property type="entry name" value="DUF4435"/>
    <property type="match status" value="1"/>
</dbReference>
<protein>
    <recommendedName>
        <fullName evidence="5">ATPase AAA-type core domain-containing protein</fullName>
    </recommendedName>
</protein>
<dbReference type="AlphaFoldDB" id="A0A3D8IK27"/>
<dbReference type="SUPFAM" id="SSF52540">
    <property type="entry name" value="P-loop containing nucleoside triphosphate hydrolases"/>
    <property type="match status" value="1"/>
</dbReference>
<dbReference type="PANTHER" id="PTHR43581:SF4">
    <property type="entry name" value="ATP_GTP PHOSPHATASE"/>
    <property type="match status" value="1"/>
</dbReference>
<dbReference type="Gene3D" id="3.40.50.300">
    <property type="entry name" value="P-loop containing nucleotide triphosphate hydrolases"/>
    <property type="match status" value="1"/>
</dbReference>
<evidence type="ECO:0000313" key="3">
    <source>
        <dbReference type="EMBL" id="RDU65275.1"/>
    </source>
</evidence>
<dbReference type="GO" id="GO:0016887">
    <property type="term" value="F:ATP hydrolysis activity"/>
    <property type="evidence" value="ECO:0007669"/>
    <property type="project" value="InterPro"/>
</dbReference>
<dbReference type="InterPro" id="IPR029492">
    <property type="entry name" value="DUF4435"/>
</dbReference>
<dbReference type="PANTHER" id="PTHR43581">
    <property type="entry name" value="ATP/GTP PHOSPHATASE"/>
    <property type="match status" value="1"/>
</dbReference>
<evidence type="ECO:0008006" key="5">
    <source>
        <dbReference type="Google" id="ProtNLM"/>
    </source>
</evidence>
<feature type="domain" description="ATPase AAA-type core" evidence="1">
    <location>
        <begin position="288"/>
        <end position="372"/>
    </location>
</feature>
<dbReference type="EMBL" id="NXLQ01000014">
    <property type="protein sequence ID" value="RDU65275.1"/>
    <property type="molecule type" value="Genomic_DNA"/>
</dbReference>
<dbReference type="Pfam" id="PF13304">
    <property type="entry name" value="AAA_21"/>
    <property type="match status" value="1"/>
</dbReference>
<organism evidence="3 4">
    <name type="scientific">Helicobacter didelphidarum</name>
    <dbReference type="NCBI Taxonomy" id="2040648"/>
    <lineage>
        <taxon>Bacteria</taxon>
        <taxon>Pseudomonadati</taxon>
        <taxon>Campylobacterota</taxon>
        <taxon>Epsilonproteobacteria</taxon>
        <taxon>Campylobacterales</taxon>
        <taxon>Helicobacteraceae</taxon>
        <taxon>Helicobacter</taxon>
    </lineage>
</organism>
<feature type="domain" description="DUF4435" evidence="2">
    <location>
        <begin position="415"/>
        <end position="637"/>
    </location>
</feature>
<proteinExistence type="predicted"/>
<dbReference type="Proteomes" id="UP000256379">
    <property type="component" value="Unassembled WGS sequence"/>
</dbReference>
<evidence type="ECO:0000259" key="1">
    <source>
        <dbReference type="Pfam" id="PF13304"/>
    </source>
</evidence>
<dbReference type="InterPro" id="IPR027417">
    <property type="entry name" value="P-loop_NTPase"/>
</dbReference>
<accession>A0A3D8IK27</accession>
<dbReference type="GO" id="GO:0005524">
    <property type="term" value="F:ATP binding"/>
    <property type="evidence" value="ECO:0007669"/>
    <property type="project" value="InterPro"/>
</dbReference>
<keyword evidence="4" id="KW-1185">Reference proteome</keyword>
<dbReference type="RefSeq" id="WP_115543263.1">
    <property type="nucleotide sequence ID" value="NZ_NXLQ01000014.1"/>
</dbReference>
<dbReference type="InterPro" id="IPR003959">
    <property type="entry name" value="ATPase_AAA_core"/>
</dbReference>
<evidence type="ECO:0000259" key="2">
    <source>
        <dbReference type="Pfam" id="PF14491"/>
    </source>
</evidence>
<dbReference type="InterPro" id="IPR051396">
    <property type="entry name" value="Bact_Antivir_Def_Nuclease"/>
</dbReference>